<evidence type="ECO:0000256" key="6">
    <source>
        <dbReference type="ARBA" id="ARBA00023136"/>
    </source>
</evidence>
<evidence type="ECO:0000256" key="2">
    <source>
        <dbReference type="ARBA" id="ARBA00009177"/>
    </source>
</evidence>
<dbReference type="GO" id="GO:0009926">
    <property type="term" value="P:auxin polar transport"/>
    <property type="evidence" value="ECO:0007669"/>
    <property type="project" value="TreeGrafter"/>
</dbReference>
<comment type="subcellular location">
    <subcellularLocation>
        <location evidence="1">Membrane</location>
        <topology evidence="1">Multi-pass membrane protein</topology>
    </subcellularLocation>
</comment>
<organism evidence="9 10">
    <name type="scientific">Phaseolus coccineus</name>
    <name type="common">Scarlet runner bean</name>
    <name type="synonym">Phaseolus multiflorus</name>
    <dbReference type="NCBI Taxonomy" id="3886"/>
    <lineage>
        <taxon>Eukaryota</taxon>
        <taxon>Viridiplantae</taxon>
        <taxon>Streptophyta</taxon>
        <taxon>Embryophyta</taxon>
        <taxon>Tracheophyta</taxon>
        <taxon>Spermatophyta</taxon>
        <taxon>Magnoliopsida</taxon>
        <taxon>eudicotyledons</taxon>
        <taxon>Gunneridae</taxon>
        <taxon>Pentapetalae</taxon>
        <taxon>rosids</taxon>
        <taxon>fabids</taxon>
        <taxon>Fabales</taxon>
        <taxon>Fabaceae</taxon>
        <taxon>Papilionoideae</taxon>
        <taxon>50 kb inversion clade</taxon>
        <taxon>NPAAA clade</taxon>
        <taxon>indigoferoid/millettioid clade</taxon>
        <taxon>Phaseoleae</taxon>
        <taxon>Phaseolus</taxon>
    </lineage>
</organism>
<keyword evidence="6 8" id="KW-0472">Membrane</keyword>
<keyword evidence="10" id="KW-1185">Reference proteome</keyword>
<dbReference type="InterPro" id="IPR004776">
    <property type="entry name" value="Mem_transp_PIN-like"/>
</dbReference>
<gene>
    <name evidence="9" type="ORF">VNO80_20135</name>
</gene>
<reference evidence="9 10" key="1">
    <citation type="submission" date="2024-01" db="EMBL/GenBank/DDBJ databases">
        <title>The genomes of 5 underutilized Papilionoideae crops provide insights into root nodulation and disease resistanc.</title>
        <authorList>
            <person name="Jiang F."/>
        </authorList>
    </citation>
    <scope>NUCLEOTIDE SEQUENCE [LARGE SCALE GENOMIC DNA]</scope>
    <source>
        <strain evidence="9">JINMINGXINNONG_FW02</strain>
        <tissue evidence="9">Leaves</tissue>
    </source>
</reference>
<dbReference type="InterPro" id="IPR051107">
    <property type="entry name" value="Auxin_Efflux_Carrier"/>
</dbReference>
<feature type="transmembrane region" description="Helical" evidence="8">
    <location>
        <begin position="79"/>
        <end position="96"/>
    </location>
</feature>
<keyword evidence="4 8" id="KW-0812">Transmembrane</keyword>
<accession>A0AAN9MKV9</accession>
<dbReference type="Pfam" id="PF03547">
    <property type="entry name" value="Mem_trans"/>
    <property type="match status" value="1"/>
</dbReference>
<evidence type="ECO:0000313" key="10">
    <source>
        <dbReference type="Proteomes" id="UP001374584"/>
    </source>
</evidence>
<name>A0AAN9MKV9_PHACN</name>
<dbReference type="Proteomes" id="UP001374584">
    <property type="component" value="Unassembled WGS sequence"/>
</dbReference>
<evidence type="ECO:0000256" key="1">
    <source>
        <dbReference type="ARBA" id="ARBA00004141"/>
    </source>
</evidence>
<dbReference type="GO" id="GO:0005783">
    <property type="term" value="C:endoplasmic reticulum"/>
    <property type="evidence" value="ECO:0007669"/>
    <property type="project" value="TreeGrafter"/>
</dbReference>
<keyword evidence="5 8" id="KW-1133">Transmembrane helix</keyword>
<protein>
    <recommendedName>
        <fullName evidence="11">Auxin efflux carrier component</fullName>
    </recommendedName>
</protein>
<feature type="transmembrane region" description="Helical" evidence="8">
    <location>
        <begin position="138"/>
        <end position="157"/>
    </location>
</feature>
<dbReference type="GO" id="GO:0009734">
    <property type="term" value="P:auxin-activated signaling pathway"/>
    <property type="evidence" value="ECO:0007669"/>
    <property type="project" value="UniProtKB-KW"/>
</dbReference>
<dbReference type="GO" id="GO:0010329">
    <property type="term" value="F:auxin efflux transmembrane transporter activity"/>
    <property type="evidence" value="ECO:0007669"/>
    <property type="project" value="TreeGrafter"/>
</dbReference>
<comment type="caution">
    <text evidence="9">The sequence shown here is derived from an EMBL/GenBank/DDBJ whole genome shotgun (WGS) entry which is preliminary data.</text>
</comment>
<evidence type="ECO:0000256" key="5">
    <source>
        <dbReference type="ARBA" id="ARBA00022989"/>
    </source>
</evidence>
<evidence type="ECO:0008006" key="11">
    <source>
        <dbReference type="Google" id="ProtNLM"/>
    </source>
</evidence>
<proteinExistence type="inferred from homology"/>
<dbReference type="AlphaFoldDB" id="A0AAN9MKV9"/>
<evidence type="ECO:0000256" key="4">
    <source>
        <dbReference type="ARBA" id="ARBA00022692"/>
    </source>
</evidence>
<evidence type="ECO:0000256" key="7">
    <source>
        <dbReference type="ARBA" id="ARBA00023294"/>
    </source>
</evidence>
<feature type="transmembrane region" description="Helical" evidence="8">
    <location>
        <begin position="108"/>
        <end position="126"/>
    </location>
</feature>
<dbReference type="PANTHER" id="PTHR31752:SF4">
    <property type="entry name" value="AUXIN EFFLUX CARRIER COMPONENT 2"/>
    <property type="match status" value="1"/>
</dbReference>
<evidence type="ECO:0000256" key="8">
    <source>
        <dbReference type="SAM" id="Phobius"/>
    </source>
</evidence>
<evidence type="ECO:0000313" key="9">
    <source>
        <dbReference type="EMBL" id="KAK7354669.1"/>
    </source>
</evidence>
<dbReference type="PANTHER" id="PTHR31752">
    <property type="entry name" value="AUXIN EFFLUX CARRIER COMPONENT 1B-RELATED"/>
    <property type="match status" value="1"/>
</dbReference>
<feature type="transmembrane region" description="Helical" evidence="8">
    <location>
        <begin position="199"/>
        <end position="219"/>
    </location>
</feature>
<feature type="transmembrane region" description="Helical" evidence="8">
    <location>
        <begin position="166"/>
        <end position="187"/>
    </location>
</feature>
<comment type="similarity">
    <text evidence="2">Belongs to the auxin efflux carrier (TC 2.A.69.1) family.</text>
</comment>
<keyword evidence="3" id="KW-0813">Transport</keyword>
<keyword evidence="7" id="KW-0927">Auxin signaling pathway</keyword>
<dbReference type="EMBL" id="JAYMYR010000007">
    <property type="protein sequence ID" value="KAK7354669.1"/>
    <property type="molecule type" value="Genomic_DNA"/>
</dbReference>
<sequence>MAIVVDKICINHKVREFVAVHGLVIDEETEQPAMAMGEKEVKNEEVDTNKNQQMPRAIVMIKLILTMVWRNLIRNPNTYASILGLIWSLIFFRWSIKMPSIIKGSIEIISNTGLGIVMFSLGLFMALQPKIITCGKTLAALAFAIKFLVGPFIILATSKIVGIHGVLLRVTIVQAALPQGIVPFVFAREYNLHADILSTAVIFGMVVALPVTIVYYAILGCG</sequence>
<dbReference type="GO" id="GO:0005886">
    <property type="term" value="C:plasma membrane"/>
    <property type="evidence" value="ECO:0007669"/>
    <property type="project" value="TreeGrafter"/>
</dbReference>
<evidence type="ECO:0000256" key="3">
    <source>
        <dbReference type="ARBA" id="ARBA00022448"/>
    </source>
</evidence>